<gene>
    <name evidence="1" type="ORF">H8S77_08860</name>
</gene>
<comment type="caution">
    <text evidence="1">The sequence shown here is derived from an EMBL/GenBank/DDBJ whole genome shotgun (WGS) entry which is preliminary data.</text>
</comment>
<proteinExistence type="predicted"/>
<organism evidence="1 2">
    <name type="scientific">Parabacteroides segnis</name>
    <dbReference type="NCBI Taxonomy" id="2763058"/>
    <lineage>
        <taxon>Bacteria</taxon>
        <taxon>Pseudomonadati</taxon>
        <taxon>Bacteroidota</taxon>
        <taxon>Bacteroidia</taxon>
        <taxon>Bacteroidales</taxon>
        <taxon>Tannerellaceae</taxon>
        <taxon>Parabacteroides</taxon>
    </lineage>
</organism>
<protein>
    <submittedName>
        <fullName evidence="1">Uncharacterized protein</fullName>
    </submittedName>
</protein>
<sequence length="210" mass="24649">MKYILILLFTCFELFNVYSQEDNTPYLFSEFTKGYVYYKDGRTFHVPLNYNLFNRKFFFIDNDNIKKEFSDPDKVKSLKIGERIFLPVSNKETAELIQSEPKILVQYSGTRKVKKNLTYGGKTETASVDSYSNLIYGSGDNESNTFLDKIKYKFYIEKGKRLKGFSTEKQFLKIFSNHKEQLKQYIDGNKIDFETIGEVKKLCNYALSLN</sequence>
<evidence type="ECO:0000313" key="1">
    <source>
        <dbReference type="EMBL" id="MBC5642992.1"/>
    </source>
</evidence>
<name>A0ABR7DZR6_9BACT</name>
<evidence type="ECO:0000313" key="2">
    <source>
        <dbReference type="Proteomes" id="UP000644010"/>
    </source>
</evidence>
<dbReference type="RefSeq" id="WP_186959097.1">
    <property type="nucleotide sequence ID" value="NZ_JACOOI010000007.1"/>
</dbReference>
<accession>A0ABR7DZR6</accession>
<dbReference type="Proteomes" id="UP000644010">
    <property type="component" value="Unassembled WGS sequence"/>
</dbReference>
<dbReference type="EMBL" id="JACOOI010000007">
    <property type="protein sequence ID" value="MBC5642992.1"/>
    <property type="molecule type" value="Genomic_DNA"/>
</dbReference>
<reference evidence="1 2" key="1">
    <citation type="submission" date="2020-08" db="EMBL/GenBank/DDBJ databases">
        <title>Genome public.</title>
        <authorList>
            <person name="Liu C."/>
            <person name="Sun Q."/>
        </authorList>
    </citation>
    <scope>NUCLEOTIDE SEQUENCE [LARGE SCALE GENOMIC DNA]</scope>
    <source>
        <strain evidence="1 2">BX2</strain>
    </source>
</reference>
<keyword evidence="2" id="KW-1185">Reference proteome</keyword>